<dbReference type="Pfam" id="PF00078">
    <property type="entry name" value="RVT_1"/>
    <property type="match status" value="1"/>
</dbReference>
<gene>
    <name evidence="3" type="ORF">N7532_000259</name>
</gene>
<evidence type="ECO:0000313" key="4">
    <source>
        <dbReference type="Proteomes" id="UP001149074"/>
    </source>
</evidence>
<evidence type="ECO:0000259" key="2">
    <source>
        <dbReference type="PROSITE" id="PS50878"/>
    </source>
</evidence>
<dbReference type="SUPFAM" id="SSF56672">
    <property type="entry name" value="DNA/RNA polymerases"/>
    <property type="match status" value="1"/>
</dbReference>
<evidence type="ECO:0000256" key="1">
    <source>
        <dbReference type="SAM" id="MobiDB-lite"/>
    </source>
</evidence>
<dbReference type="GeneID" id="81351742"/>
<evidence type="ECO:0000313" key="3">
    <source>
        <dbReference type="EMBL" id="KAJ5112214.1"/>
    </source>
</evidence>
<dbReference type="PANTHER" id="PTHR33481:SF1">
    <property type="entry name" value="ENDONUCLEASE_EXONUCLEASE_PHOSPHATASE DOMAIN-CONTAINING PROTEIN-RELATED"/>
    <property type="match status" value="1"/>
</dbReference>
<name>A0A9W9KMG4_9EURO</name>
<dbReference type="InterPro" id="IPR012337">
    <property type="entry name" value="RNaseH-like_sf"/>
</dbReference>
<dbReference type="InterPro" id="IPR000477">
    <property type="entry name" value="RT_dom"/>
</dbReference>
<reference evidence="3" key="1">
    <citation type="submission" date="2022-11" db="EMBL/GenBank/DDBJ databases">
        <authorList>
            <person name="Petersen C."/>
        </authorList>
    </citation>
    <scope>NUCLEOTIDE SEQUENCE</scope>
    <source>
        <strain evidence="3">IBT 30761</strain>
    </source>
</reference>
<dbReference type="InterPro" id="IPR043502">
    <property type="entry name" value="DNA/RNA_pol_sf"/>
</dbReference>
<feature type="region of interest" description="Disordered" evidence="1">
    <location>
        <begin position="612"/>
        <end position="653"/>
    </location>
</feature>
<protein>
    <recommendedName>
        <fullName evidence="2">Reverse transcriptase domain-containing protein</fullName>
    </recommendedName>
</protein>
<keyword evidence="4" id="KW-1185">Reference proteome</keyword>
<comment type="caution">
    <text evidence="3">The sequence shown here is derived from an EMBL/GenBank/DDBJ whole genome shotgun (WGS) entry which is preliminary data.</text>
</comment>
<dbReference type="GO" id="GO:0003676">
    <property type="term" value="F:nucleic acid binding"/>
    <property type="evidence" value="ECO:0007669"/>
    <property type="project" value="InterPro"/>
</dbReference>
<dbReference type="Proteomes" id="UP001149074">
    <property type="component" value="Unassembled WGS sequence"/>
</dbReference>
<dbReference type="Gene3D" id="3.30.420.10">
    <property type="entry name" value="Ribonuclease H-like superfamily/Ribonuclease H"/>
    <property type="match status" value="1"/>
</dbReference>
<organism evidence="3 4">
    <name type="scientific">Penicillium argentinense</name>
    <dbReference type="NCBI Taxonomy" id="1131581"/>
    <lineage>
        <taxon>Eukaryota</taxon>
        <taxon>Fungi</taxon>
        <taxon>Dikarya</taxon>
        <taxon>Ascomycota</taxon>
        <taxon>Pezizomycotina</taxon>
        <taxon>Eurotiomycetes</taxon>
        <taxon>Eurotiomycetidae</taxon>
        <taxon>Eurotiales</taxon>
        <taxon>Aspergillaceae</taxon>
        <taxon>Penicillium</taxon>
    </lineage>
</organism>
<dbReference type="InterPro" id="IPR036397">
    <property type="entry name" value="RNaseH_sf"/>
</dbReference>
<dbReference type="AlphaFoldDB" id="A0A9W9KMG4"/>
<dbReference type="EMBL" id="JAPQKI010000001">
    <property type="protein sequence ID" value="KAJ5112214.1"/>
    <property type="molecule type" value="Genomic_DNA"/>
</dbReference>
<proteinExistence type="predicted"/>
<sequence>MIPPLKVPGSDASPAESNLEKVNLLREVFFPQPPQADLLDLSSSRRLYHRPLIDFPGVTEQEISDAIHRAPPDKAPGEDGLPNRVWKVLAALCNEFVPVVARVFDALVAARIAWAVDEFKLLPDSHLGGRKGISIDHVIQLILYRIHKAWGNGRKVSMILLDVAGAYDNVSHERLLANITQLGLGYFTPWITSFLSGWSTRIKVPGYLSEAFPTPTGIPQGSPLSPILFLLFNSPLIHACCQQLGEGTTVGYGWVDDAAIIAVLESYYVNVQLLQKALDKAELWARRHAAKFAADKFELIHFTNPRINQDSTPTNDHTNTEPGIQTDIRSNGQADDHSVDIYDFAACHPEGNDRMLVYTSGCPIQPKEHAKYLGIWLDKCLLFDKLRRQLIAKANGSLDALRGISGSTWGASLLAMRKVYQAVVVPQMLYGLSAWYCPATGALPAAERNRVIAEFTRVQKRAAILISGAFKSTSAETLNVELFIQPIHLQMQQNIEEAAIRIQTGARWAQPACLYQQRKAKQRRGGWSPLEDLRWKRNEGHSLSSQAPSPQKWETWKAFILAPWEARIPCVIEDAEAARASHDQIERELLDWECERTFDRLQDDLQHLQETQQLQEHQDIQHPQIIRQPSDANRPPTVSSFTDGSGYEGHVGASAVAPRTGIFERRHLGSTEDSSVYVAELNGGQYMLARIYDHVRALRSTSHTPTSGQIPAVEIRWIPAHVGVHGNEAADVEAKVAAENGDGAKNSAPEAYRLASSARC</sequence>
<dbReference type="SUPFAM" id="SSF53098">
    <property type="entry name" value="Ribonuclease H-like"/>
    <property type="match status" value="1"/>
</dbReference>
<reference evidence="3" key="2">
    <citation type="journal article" date="2023" name="IMA Fungus">
        <title>Comparative genomic study of the Penicillium genus elucidates a diverse pangenome and 15 lateral gene transfer events.</title>
        <authorList>
            <person name="Petersen C."/>
            <person name="Sorensen T."/>
            <person name="Nielsen M.R."/>
            <person name="Sondergaard T.E."/>
            <person name="Sorensen J.L."/>
            <person name="Fitzpatrick D.A."/>
            <person name="Frisvad J.C."/>
            <person name="Nielsen K.L."/>
        </authorList>
    </citation>
    <scope>NUCLEOTIDE SEQUENCE</scope>
    <source>
        <strain evidence="3">IBT 30761</strain>
    </source>
</reference>
<dbReference type="CDD" id="cd09276">
    <property type="entry name" value="Rnase_HI_RT_non_LTR"/>
    <property type="match status" value="1"/>
</dbReference>
<accession>A0A9W9KMG4</accession>
<dbReference type="OrthoDB" id="4368687at2759"/>
<feature type="region of interest" description="Disordered" evidence="1">
    <location>
        <begin position="308"/>
        <end position="330"/>
    </location>
</feature>
<dbReference type="PANTHER" id="PTHR33481">
    <property type="entry name" value="REVERSE TRANSCRIPTASE"/>
    <property type="match status" value="1"/>
</dbReference>
<dbReference type="RefSeq" id="XP_056479987.1">
    <property type="nucleotide sequence ID" value="XM_056612763.1"/>
</dbReference>
<feature type="domain" description="Reverse transcriptase" evidence="2">
    <location>
        <begin position="1"/>
        <end position="377"/>
    </location>
</feature>
<dbReference type="PROSITE" id="PS50878">
    <property type="entry name" value="RT_POL"/>
    <property type="match status" value="1"/>
</dbReference>